<dbReference type="AlphaFoldDB" id="A0A5M3X2D4"/>
<organism evidence="1 2">
    <name type="scientific">Acrocarpospora macrocephala</name>
    <dbReference type="NCBI Taxonomy" id="150177"/>
    <lineage>
        <taxon>Bacteria</taxon>
        <taxon>Bacillati</taxon>
        <taxon>Actinomycetota</taxon>
        <taxon>Actinomycetes</taxon>
        <taxon>Streptosporangiales</taxon>
        <taxon>Streptosporangiaceae</taxon>
        <taxon>Acrocarpospora</taxon>
    </lineage>
</organism>
<comment type="caution">
    <text evidence="1">The sequence shown here is derived from an EMBL/GenBank/DDBJ whole genome shotgun (WGS) entry which is preliminary data.</text>
</comment>
<dbReference type="EMBL" id="BLAE01000056">
    <property type="protein sequence ID" value="GES14239.1"/>
    <property type="molecule type" value="Genomic_DNA"/>
</dbReference>
<reference evidence="1 2" key="1">
    <citation type="submission" date="2019-10" db="EMBL/GenBank/DDBJ databases">
        <title>Whole genome shotgun sequence of Acrocarpospora macrocephala NBRC 16266.</title>
        <authorList>
            <person name="Ichikawa N."/>
            <person name="Kimura A."/>
            <person name="Kitahashi Y."/>
            <person name="Komaki H."/>
            <person name="Oguchi A."/>
        </authorList>
    </citation>
    <scope>NUCLEOTIDE SEQUENCE [LARGE SCALE GENOMIC DNA]</scope>
    <source>
        <strain evidence="1 2">NBRC 16266</strain>
    </source>
</reference>
<evidence type="ECO:0000313" key="2">
    <source>
        <dbReference type="Proteomes" id="UP000331127"/>
    </source>
</evidence>
<proteinExistence type="predicted"/>
<gene>
    <name evidence="1" type="ORF">Amac_078360</name>
</gene>
<keyword evidence="2" id="KW-1185">Reference proteome</keyword>
<dbReference type="Proteomes" id="UP000331127">
    <property type="component" value="Unassembled WGS sequence"/>
</dbReference>
<name>A0A5M3X2D4_9ACTN</name>
<protein>
    <submittedName>
        <fullName evidence="1">Uncharacterized protein</fullName>
    </submittedName>
</protein>
<sequence length="75" mass="8424">MKGGWDRSRAKSDRLPNALDMFFCEIKLKYCGLLLAILWCAQLDASDRGRTGGVNTPRRFASSEASLVTWQARLC</sequence>
<evidence type="ECO:0000313" key="1">
    <source>
        <dbReference type="EMBL" id="GES14239.1"/>
    </source>
</evidence>
<accession>A0A5M3X2D4</accession>